<dbReference type="GO" id="GO:0007155">
    <property type="term" value="P:cell adhesion"/>
    <property type="evidence" value="ECO:0007669"/>
    <property type="project" value="InterPro"/>
</dbReference>
<dbReference type="Gene3D" id="2.10.55.10">
    <property type="entry name" value="Leishmanolysin domain 3"/>
    <property type="match status" value="1"/>
</dbReference>
<evidence type="ECO:0000256" key="4">
    <source>
        <dbReference type="ARBA" id="ARBA00022801"/>
    </source>
</evidence>
<dbReference type="Pfam" id="PF01457">
    <property type="entry name" value="Peptidase_M8"/>
    <property type="match status" value="2"/>
</dbReference>
<gene>
    <name evidence="11" type="ORF">EVOR1521_LOCUS14467</name>
</gene>
<feature type="binding site" evidence="8">
    <location>
        <position position="298"/>
    </location>
    <ligand>
        <name>Zn(2+)</name>
        <dbReference type="ChEBI" id="CHEBI:29105"/>
        <note>catalytic</note>
    </ligand>
</feature>
<feature type="binding site" evidence="8">
    <location>
        <position position="294"/>
    </location>
    <ligand>
        <name>Zn(2+)</name>
        <dbReference type="ChEBI" id="CHEBI:29105"/>
        <note>catalytic</note>
    </ligand>
</feature>
<dbReference type="SUPFAM" id="SSF55486">
    <property type="entry name" value="Metalloproteases ('zincins'), catalytic domain"/>
    <property type="match status" value="1"/>
</dbReference>
<proteinExistence type="inferred from homology"/>
<evidence type="ECO:0000256" key="1">
    <source>
        <dbReference type="ARBA" id="ARBA00005860"/>
    </source>
</evidence>
<comment type="cofactor">
    <cofactor evidence="8">
        <name>Zn(2+)</name>
        <dbReference type="ChEBI" id="CHEBI:29105"/>
    </cofactor>
    <text evidence="8">Binds 1 zinc ion per subunit.</text>
</comment>
<evidence type="ECO:0000256" key="9">
    <source>
        <dbReference type="SAM" id="MobiDB-lite"/>
    </source>
</evidence>
<feature type="region of interest" description="Disordered" evidence="9">
    <location>
        <begin position="701"/>
        <end position="776"/>
    </location>
</feature>
<feature type="active site" evidence="7">
    <location>
        <position position="295"/>
    </location>
</feature>
<dbReference type="EMBL" id="CAUJNA010001725">
    <property type="protein sequence ID" value="CAJ1388647.1"/>
    <property type="molecule type" value="Genomic_DNA"/>
</dbReference>
<sequence length="806" mass="84068">MVVLHCLLALISQGVLASPHEDFQARASTHRTHQAYAGPSLHRRLQESQTCEQVHAAGSWGRIRIGYEFMNQGSVASDLLALTDTLMAKAVAFWSSALEVRRAQQPLRMDRSGTGCFKYAFDTEWRCATVQSRMCGAVTVPDQYLNRMRACQQTCVPSMSCGGACASGGSCACDVDEWRAQGESYCCSMSPDGCPEGCSLATATKVGNGTTGSFVCEDQCTEAAEGAGAENEDLHIFVTVEDTSDCQGSSSLLAYALSCAVDQCDRPVFGMINFCPGKLGGQVSETELTSTAVHELAHVLAFSSSHFRNFRNADGSPMIPRQPQDETRHVGEVFYSCSSSGYNWNVSYGTRKYVDISPTIVDVFSERGYDQCECPIGTTSISSGCFLPAEGFQTPSCVVRMTTPAVLAEVRDFFACPGLAGAELENQQGDGCSVIASHWESRAFAGELMSPTSVEHLVGTYLSRVTLAVFVDSGWYRANMSAADPLVKGVHWGYQQGCGFATSKCMDQNVPAAEVFCSDVNSRTCSLDREAVVGCEISTAYSSVPPVYAYMDSKQLGVRPDMDYCPHYAVQIGGRVCTNASSVTVPYSNVNFMREHFSSGSRCFLSTLYTNVPAEGGGTYTAPADQFTSARPVCYEVACSGQSYDLKVSDLNGGSQVIGTCTTEGQTLTIGGGGGSVTCAAPAQVCSDLGALHVLGDQWAGQGGGTTSSPGAGTSTSTVGGGASTSQPASTTDAGTTADPGTTANGGTTTAGGTTAGGTTSSTGGTTTGSVGTTPTLTTQADTEVVGSATSAGFLAVLSAALAASL</sequence>
<evidence type="ECO:0000256" key="7">
    <source>
        <dbReference type="PIRSR" id="PIRSR601577-1"/>
    </source>
</evidence>
<feature type="chain" id="PRO_5041426525" description="Leishmanolysin-like peptidase" evidence="10">
    <location>
        <begin position="18"/>
        <end position="806"/>
    </location>
</feature>
<feature type="signal peptide" evidence="10">
    <location>
        <begin position="1"/>
        <end position="17"/>
    </location>
</feature>
<evidence type="ECO:0008006" key="13">
    <source>
        <dbReference type="Google" id="ProtNLM"/>
    </source>
</evidence>
<comment type="caution">
    <text evidence="11">The sequence shown here is derived from an EMBL/GenBank/DDBJ whole genome shotgun (WGS) entry which is preliminary data.</text>
</comment>
<evidence type="ECO:0000256" key="8">
    <source>
        <dbReference type="PIRSR" id="PIRSR601577-2"/>
    </source>
</evidence>
<dbReference type="GO" id="GO:0005737">
    <property type="term" value="C:cytoplasm"/>
    <property type="evidence" value="ECO:0007669"/>
    <property type="project" value="TreeGrafter"/>
</dbReference>
<organism evidence="11 12">
    <name type="scientific">Effrenium voratum</name>
    <dbReference type="NCBI Taxonomy" id="2562239"/>
    <lineage>
        <taxon>Eukaryota</taxon>
        <taxon>Sar</taxon>
        <taxon>Alveolata</taxon>
        <taxon>Dinophyceae</taxon>
        <taxon>Suessiales</taxon>
        <taxon>Symbiodiniaceae</taxon>
        <taxon>Effrenium</taxon>
    </lineage>
</organism>
<accession>A0AA36N1H8</accession>
<keyword evidence="6 8" id="KW-0482">Metalloprotease</keyword>
<keyword evidence="5 8" id="KW-0862">Zinc</keyword>
<dbReference type="Gene3D" id="3.10.170.20">
    <property type="match status" value="1"/>
</dbReference>
<dbReference type="Proteomes" id="UP001178507">
    <property type="component" value="Unassembled WGS sequence"/>
</dbReference>
<keyword evidence="10" id="KW-0732">Signal</keyword>
<keyword evidence="4" id="KW-0378">Hydrolase</keyword>
<keyword evidence="12" id="KW-1185">Reference proteome</keyword>
<evidence type="ECO:0000256" key="2">
    <source>
        <dbReference type="ARBA" id="ARBA00022670"/>
    </source>
</evidence>
<comment type="similarity">
    <text evidence="1">Belongs to the peptidase M8 family.</text>
</comment>
<dbReference type="Gene3D" id="3.90.132.10">
    <property type="entry name" value="Leishmanolysin , domain 2"/>
    <property type="match status" value="1"/>
</dbReference>
<evidence type="ECO:0000313" key="11">
    <source>
        <dbReference type="EMBL" id="CAJ1388647.1"/>
    </source>
</evidence>
<evidence type="ECO:0000313" key="12">
    <source>
        <dbReference type="Proteomes" id="UP001178507"/>
    </source>
</evidence>
<dbReference type="GO" id="GO:0006508">
    <property type="term" value="P:proteolysis"/>
    <property type="evidence" value="ECO:0007669"/>
    <property type="project" value="UniProtKB-KW"/>
</dbReference>
<evidence type="ECO:0000256" key="5">
    <source>
        <dbReference type="ARBA" id="ARBA00022833"/>
    </source>
</evidence>
<name>A0AA36N1H8_9DINO</name>
<dbReference type="GO" id="GO:0004222">
    <property type="term" value="F:metalloendopeptidase activity"/>
    <property type="evidence" value="ECO:0007669"/>
    <property type="project" value="InterPro"/>
</dbReference>
<dbReference type="InterPro" id="IPR001577">
    <property type="entry name" value="Peptidase_M8"/>
</dbReference>
<protein>
    <recommendedName>
        <fullName evidence="13">Leishmanolysin-like peptidase</fullName>
    </recommendedName>
</protein>
<feature type="compositionally biased region" description="Low complexity" evidence="9">
    <location>
        <begin position="707"/>
        <end position="776"/>
    </location>
</feature>
<dbReference type="AlphaFoldDB" id="A0AA36N1H8"/>
<dbReference type="GO" id="GO:0016020">
    <property type="term" value="C:membrane"/>
    <property type="evidence" value="ECO:0007669"/>
    <property type="project" value="InterPro"/>
</dbReference>
<evidence type="ECO:0000256" key="10">
    <source>
        <dbReference type="SAM" id="SignalP"/>
    </source>
</evidence>
<dbReference type="PANTHER" id="PTHR10942">
    <property type="entry name" value="LEISHMANOLYSIN-LIKE PEPTIDASE"/>
    <property type="match status" value="1"/>
</dbReference>
<dbReference type="GO" id="GO:0046872">
    <property type="term" value="F:metal ion binding"/>
    <property type="evidence" value="ECO:0007669"/>
    <property type="project" value="UniProtKB-KW"/>
</dbReference>
<evidence type="ECO:0000256" key="6">
    <source>
        <dbReference type="ARBA" id="ARBA00023049"/>
    </source>
</evidence>
<reference evidence="11" key="1">
    <citation type="submission" date="2023-08" db="EMBL/GenBank/DDBJ databases">
        <authorList>
            <person name="Chen Y."/>
            <person name="Shah S."/>
            <person name="Dougan E. K."/>
            <person name="Thang M."/>
            <person name="Chan C."/>
        </authorList>
    </citation>
    <scope>NUCLEOTIDE SEQUENCE</scope>
</reference>
<keyword evidence="2" id="KW-0645">Protease</keyword>
<feature type="binding site" evidence="8">
    <location>
        <position position="438"/>
    </location>
    <ligand>
        <name>Zn(2+)</name>
        <dbReference type="ChEBI" id="CHEBI:29105"/>
        <note>catalytic</note>
    </ligand>
</feature>
<evidence type="ECO:0000256" key="3">
    <source>
        <dbReference type="ARBA" id="ARBA00022723"/>
    </source>
</evidence>
<dbReference type="PANTHER" id="PTHR10942:SF0">
    <property type="entry name" value="LEISHMANOLYSIN-LIKE PEPTIDASE"/>
    <property type="match status" value="1"/>
</dbReference>
<keyword evidence="3 8" id="KW-0479">Metal-binding</keyword>